<name>A0ABS1FPS7_9FLAO</name>
<reference evidence="3" key="1">
    <citation type="submission" date="2021-01" db="EMBL/GenBank/DDBJ databases">
        <title>Genome public.</title>
        <authorList>
            <person name="Liu C."/>
            <person name="Sun Q."/>
        </authorList>
    </citation>
    <scope>NUCLEOTIDE SEQUENCE [LARGE SCALE GENOMIC DNA]</scope>
    <source>
        <strain evidence="3">YIM B02567</strain>
    </source>
</reference>
<dbReference type="EMBL" id="JAENHK010000001">
    <property type="protein sequence ID" value="MBK1894418.1"/>
    <property type="molecule type" value="Genomic_DNA"/>
</dbReference>
<evidence type="ECO:0000313" key="3">
    <source>
        <dbReference type="Proteomes" id="UP000628669"/>
    </source>
</evidence>
<dbReference type="Pfam" id="PF00535">
    <property type="entry name" value="Glycos_transf_2"/>
    <property type="match status" value="1"/>
</dbReference>
<keyword evidence="3" id="KW-1185">Reference proteome</keyword>
<dbReference type="SUPFAM" id="SSF53448">
    <property type="entry name" value="Nucleotide-diphospho-sugar transferases"/>
    <property type="match status" value="1"/>
</dbReference>
<evidence type="ECO:0000259" key="1">
    <source>
        <dbReference type="Pfam" id="PF00535"/>
    </source>
</evidence>
<feature type="domain" description="Glycosyltransferase 2-like" evidence="1">
    <location>
        <begin position="4"/>
        <end position="143"/>
    </location>
</feature>
<accession>A0ABS1FPS7</accession>
<gene>
    <name evidence="2" type="ORF">JHL15_01470</name>
</gene>
<dbReference type="InterPro" id="IPR029044">
    <property type="entry name" value="Nucleotide-diphossugar_trans"/>
</dbReference>
<proteinExistence type="predicted"/>
<protein>
    <submittedName>
        <fullName evidence="2">Glycosyltransferase</fullName>
    </submittedName>
</protein>
<dbReference type="InterPro" id="IPR001173">
    <property type="entry name" value="Glyco_trans_2-like"/>
</dbReference>
<organism evidence="2 3">
    <name type="scientific">Chryseobacterium paridis</name>
    <dbReference type="NCBI Taxonomy" id="2800328"/>
    <lineage>
        <taxon>Bacteria</taxon>
        <taxon>Pseudomonadati</taxon>
        <taxon>Bacteroidota</taxon>
        <taxon>Flavobacteriia</taxon>
        <taxon>Flavobacteriales</taxon>
        <taxon>Weeksellaceae</taxon>
        <taxon>Chryseobacterium group</taxon>
        <taxon>Chryseobacterium</taxon>
    </lineage>
</organism>
<dbReference type="Gene3D" id="3.90.550.10">
    <property type="entry name" value="Spore Coat Polysaccharide Biosynthesis Protein SpsA, Chain A"/>
    <property type="match status" value="1"/>
</dbReference>
<sequence>MKVSVALCTYNGEKYLSKQLDTILDQTLLPDEIIICDDRSSDQTMEILNEYQKNHPQIFKIFSNENNLGFIKNFEKAIYLCSNEIIIISDQDDIWDKNKIKETIDFFNNNPQFDGVFHDLKLMDNEIVQPSYLNWKYISHDSVIKDIHENNLFVSLVNKGSFILGCALAIRKNALEKYSIKNFPIAHDYFIVQKLSIKNTLGFIPKALSTYRLHPGQVYGLRYKSEENQNKENISKSQQYFKEYVWPYLKATERFQEINPTEDLYKTELYSLFIKNRNSYLKTMNFFDKKIYMAKCIRHQYLDLKLTDIFTI</sequence>
<dbReference type="PANTHER" id="PTHR22916">
    <property type="entry name" value="GLYCOSYLTRANSFERASE"/>
    <property type="match status" value="1"/>
</dbReference>
<dbReference type="RefSeq" id="WP_200241894.1">
    <property type="nucleotide sequence ID" value="NZ_JAENHK010000001.1"/>
</dbReference>
<dbReference type="Proteomes" id="UP000628669">
    <property type="component" value="Unassembled WGS sequence"/>
</dbReference>
<evidence type="ECO:0000313" key="2">
    <source>
        <dbReference type="EMBL" id="MBK1894418.1"/>
    </source>
</evidence>
<comment type="caution">
    <text evidence="2">The sequence shown here is derived from an EMBL/GenBank/DDBJ whole genome shotgun (WGS) entry which is preliminary data.</text>
</comment>
<dbReference type="PANTHER" id="PTHR22916:SF3">
    <property type="entry name" value="UDP-GLCNAC:BETAGAL BETA-1,3-N-ACETYLGLUCOSAMINYLTRANSFERASE-LIKE PROTEIN 1"/>
    <property type="match status" value="1"/>
</dbReference>